<accession>A0A9N9SRS7</accession>
<dbReference type="AlphaFoldDB" id="A0A9N9SRS7"/>
<sequence>MELSEDSIKIKQNVLISHKDEDSLEKHVNVQIKSELEEYMFENNYTVDSLSDSCFSDNIKIEEHNMLQSEISSPLPLITKQEVKIEIKQELDENNLEVNYGCKSTNKKELDSDRDEKLQIRASTEINHEKHCTSMKTSKLLSDVSKKISNTYSVCQEINIFSFESD</sequence>
<gene>
    <name evidence="1" type="ORF">DIABBA_LOCUS2086</name>
</gene>
<dbReference type="Proteomes" id="UP001153709">
    <property type="component" value="Chromosome 1"/>
</dbReference>
<organism evidence="1 2">
    <name type="scientific">Diabrotica balteata</name>
    <name type="common">Banded cucumber beetle</name>
    <dbReference type="NCBI Taxonomy" id="107213"/>
    <lineage>
        <taxon>Eukaryota</taxon>
        <taxon>Metazoa</taxon>
        <taxon>Ecdysozoa</taxon>
        <taxon>Arthropoda</taxon>
        <taxon>Hexapoda</taxon>
        <taxon>Insecta</taxon>
        <taxon>Pterygota</taxon>
        <taxon>Neoptera</taxon>
        <taxon>Endopterygota</taxon>
        <taxon>Coleoptera</taxon>
        <taxon>Polyphaga</taxon>
        <taxon>Cucujiformia</taxon>
        <taxon>Chrysomeloidea</taxon>
        <taxon>Chrysomelidae</taxon>
        <taxon>Galerucinae</taxon>
        <taxon>Diabroticina</taxon>
        <taxon>Diabroticites</taxon>
        <taxon>Diabrotica</taxon>
    </lineage>
</organism>
<name>A0A9N9SRS7_DIABA</name>
<protein>
    <submittedName>
        <fullName evidence="1">Uncharacterized protein</fullName>
    </submittedName>
</protein>
<dbReference type="EMBL" id="OU898276">
    <property type="protein sequence ID" value="CAG9828147.1"/>
    <property type="molecule type" value="Genomic_DNA"/>
</dbReference>
<proteinExistence type="predicted"/>
<keyword evidence="2" id="KW-1185">Reference proteome</keyword>
<evidence type="ECO:0000313" key="1">
    <source>
        <dbReference type="EMBL" id="CAG9828147.1"/>
    </source>
</evidence>
<reference evidence="1" key="1">
    <citation type="submission" date="2022-01" db="EMBL/GenBank/DDBJ databases">
        <authorList>
            <person name="King R."/>
        </authorList>
    </citation>
    <scope>NUCLEOTIDE SEQUENCE</scope>
</reference>
<evidence type="ECO:0000313" key="2">
    <source>
        <dbReference type="Proteomes" id="UP001153709"/>
    </source>
</evidence>